<sequence>MQWFVIFKKELLENWRNLKWIWVPIVFIIFAVMDPITTYYLPKIMDAVGGMPEGAVVDIPMPNANEAMMMSFGELSLLGVLITVVIAMGTISGEMKSGVYELILSKPVKYTHYVSAKFMSIALMVWVSTALAIIAGWYYVALLFGTIDFTKLLTGILFFSLYFALIVSIVLMVNTWFQTPGLVAFISLLLIIILNVATSIYGHILTWSPALISDYIGAYLSTGTLTDELWYSALMALVFSIVCIQFAIITLKNRALQ</sequence>
<keyword evidence="1" id="KW-1133">Transmembrane helix</keyword>
<feature type="transmembrane region" description="Helical" evidence="1">
    <location>
        <begin position="75"/>
        <end position="93"/>
    </location>
</feature>
<feature type="transmembrane region" description="Helical" evidence="1">
    <location>
        <begin position="20"/>
        <end position="41"/>
    </location>
</feature>
<evidence type="ECO:0000313" key="2">
    <source>
        <dbReference type="EMBL" id="TFB13892.1"/>
    </source>
</evidence>
<protein>
    <submittedName>
        <fullName evidence="2">ABC transporter permease</fullName>
    </submittedName>
</protein>
<dbReference type="RefSeq" id="WP_134341319.1">
    <property type="nucleotide sequence ID" value="NZ_SOPW01000021.1"/>
</dbReference>
<keyword evidence="1" id="KW-0472">Membrane</keyword>
<dbReference type="GO" id="GO:0005886">
    <property type="term" value="C:plasma membrane"/>
    <property type="evidence" value="ECO:0007669"/>
    <property type="project" value="UniProtKB-SubCell"/>
</dbReference>
<reference evidence="2 3" key="1">
    <citation type="submission" date="2019-03" db="EMBL/GenBank/DDBJ databases">
        <authorList>
            <person name="He R.-H."/>
        </authorList>
    </citation>
    <scope>NUCLEOTIDE SEQUENCE [LARGE SCALE GENOMIC DNA]</scope>
    <source>
        <strain evidence="3">SH 714</strain>
    </source>
</reference>
<keyword evidence="1" id="KW-0812">Transmembrane</keyword>
<feature type="transmembrane region" description="Helical" evidence="1">
    <location>
        <begin position="152"/>
        <end position="173"/>
    </location>
</feature>
<comment type="caution">
    <text evidence="2">The sequence shown here is derived from an EMBL/GenBank/DDBJ whole genome shotgun (WGS) entry which is preliminary data.</text>
</comment>
<name>A0A4Y8ID45_9BACI</name>
<dbReference type="GO" id="GO:0140359">
    <property type="term" value="F:ABC-type transporter activity"/>
    <property type="evidence" value="ECO:0007669"/>
    <property type="project" value="InterPro"/>
</dbReference>
<organism evidence="2 3">
    <name type="scientific">Filobacillus milosensis</name>
    <dbReference type="NCBI Taxonomy" id="94137"/>
    <lineage>
        <taxon>Bacteria</taxon>
        <taxon>Bacillati</taxon>
        <taxon>Bacillota</taxon>
        <taxon>Bacilli</taxon>
        <taxon>Bacillales</taxon>
        <taxon>Bacillaceae</taxon>
        <taxon>Filobacillus</taxon>
    </lineage>
</organism>
<dbReference type="AlphaFoldDB" id="A0A4Y8ID45"/>
<dbReference type="PANTHER" id="PTHR43471">
    <property type="entry name" value="ABC TRANSPORTER PERMEASE"/>
    <property type="match status" value="1"/>
</dbReference>
<gene>
    <name evidence="2" type="ORF">E3U55_15115</name>
</gene>
<proteinExistence type="predicted"/>
<feature type="transmembrane region" description="Helical" evidence="1">
    <location>
        <begin position="229"/>
        <end position="251"/>
    </location>
</feature>
<evidence type="ECO:0000256" key="1">
    <source>
        <dbReference type="SAM" id="Phobius"/>
    </source>
</evidence>
<feature type="transmembrane region" description="Helical" evidence="1">
    <location>
        <begin position="114"/>
        <end position="140"/>
    </location>
</feature>
<accession>A0A4Y8ID45</accession>
<dbReference type="Pfam" id="PF12679">
    <property type="entry name" value="ABC2_membrane_2"/>
    <property type="match status" value="1"/>
</dbReference>
<keyword evidence="3" id="KW-1185">Reference proteome</keyword>
<feature type="transmembrane region" description="Helical" evidence="1">
    <location>
        <begin position="182"/>
        <end position="204"/>
    </location>
</feature>
<dbReference type="Proteomes" id="UP000297975">
    <property type="component" value="Unassembled WGS sequence"/>
</dbReference>
<dbReference type="OrthoDB" id="4187110at2"/>
<evidence type="ECO:0000313" key="3">
    <source>
        <dbReference type="Proteomes" id="UP000297975"/>
    </source>
</evidence>
<dbReference type="EMBL" id="SOPW01000021">
    <property type="protein sequence ID" value="TFB13892.1"/>
    <property type="molecule type" value="Genomic_DNA"/>
</dbReference>